<feature type="compositionally biased region" description="Low complexity" evidence="1">
    <location>
        <begin position="140"/>
        <end position="150"/>
    </location>
</feature>
<evidence type="ECO:0000313" key="2">
    <source>
        <dbReference type="EMBL" id="VFQ97422.1"/>
    </source>
</evidence>
<reference evidence="2 3" key="1">
    <citation type="submission" date="2018-04" db="EMBL/GenBank/DDBJ databases">
        <authorList>
            <person name="Vogel A."/>
        </authorList>
    </citation>
    <scope>NUCLEOTIDE SEQUENCE [LARGE SCALE GENOMIC DNA]</scope>
</reference>
<keyword evidence="3" id="KW-1185">Reference proteome</keyword>
<evidence type="ECO:0000313" key="3">
    <source>
        <dbReference type="Proteomes" id="UP000595140"/>
    </source>
</evidence>
<dbReference type="Proteomes" id="UP000595140">
    <property type="component" value="Unassembled WGS sequence"/>
</dbReference>
<organism evidence="2 3">
    <name type="scientific">Cuscuta campestris</name>
    <dbReference type="NCBI Taxonomy" id="132261"/>
    <lineage>
        <taxon>Eukaryota</taxon>
        <taxon>Viridiplantae</taxon>
        <taxon>Streptophyta</taxon>
        <taxon>Embryophyta</taxon>
        <taxon>Tracheophyta</taxon>
        <taxon>Spermatophyta</taxon>
        <taxon>Magnoliopsida</taxon>
        <taxon>eudicotyledons</taxon>
        <taxon>Gunneridae</taxon>
        <taxon>Pentapetalae</taxon>
        <taxon>asterids</taxon>
        <taxon>lamiids</taxon>
        <taxon>Solanales</taxon>
        <taxon>Convolvulaceae</taxon>
        <taxon>Cuscuteae</taxon>
        <taxon>Cuscuta</taxon>
        <taxon>Cuscuta subgen. Grammica</taxon>
        <taxon>Cuscuta sect. Cleistogrammica</taxon>
    </lineage>
</organism>
<evidence type="ECO:0000256" key="1">
    <source>
        <dbReference type="SAM" id="MobiDB-lite"/>
    </source>
</evidence>
<sequence length="182" mass="19652">MALANLQALTGEGNIFVIVSVQTACESELQGSSYDNLISFTARSSRRRRDSRAAVARLPQPRRLIADGLQRRHAEHRTSPLLPASFLAVERSAAVAKRRTPLFRPRRNREPLSAELPAGRRVSSRRRPLHSGHPPPSSAAPPSIAAPPVAARRRRAAAPPLSPASVTVAAFGRCPELISPAD</sequence>
<accession>A0A484N8H5</accession>
<gene>
    <name evidence="2" type="ORF">CCAM_LOCUS39198</name>
</gene>
<dbReference type="EMBL" id="OOIL02006544">
    <property type="protein sequence ID" value="VFQ97422.1"/>
    <property type="molecule type" value="Genomic_DNA"/>
</dbReference>
<feature type="region of interest" description="Disordered" evidence="1">
    <location>
        <begin position="99"/>
        <end position="165"/>
    </location>
</feature>
<dbReference type="AlphaFoldDB" id="A0A484N8H5"/>
<name>A0A484N8H5_9ASTE</name>
<proteinExistence type="predicted"/>
<protein>
    <submittedName>
        <fullName evidence="2">Uncharacterized protein</fullName>
    </submittedName>
</protein>